<dbReference type="GeneID" id="65537058"/>
<name>A0A1B1SAS1_9BACT</name>
<keyword evidence="2" id="KW-0547">Nucleotide-binding</keyword>
<dbReference type="Proteomes" id="UP000186351">
    <property type="component" value="Chromosome"/>
</dbReference>
<dbReference type="GO" id="GO:0000287">
    <property type="term" value="F:magnesium ion binding"/>
    <property type="evidence" value="ECO:0007669"/>
    <property type="project" value="UniProtKB-UniRule"/>
</dbReference>
<accession>A0A1B1SAS1</accession>
<dbReference type="EMBL" id="CP015402">
    <property type="protein sequence ID" value="ANU63899.1"/>
    <property type="molecule type" value="Genomic_DNA"/>
</dbReference>
<dbReference type="GO" id="GO:0009229">
    <property type="term" value="P:thiamine diphosphate biosynthetic process"/>
    <property type="evidence" value="ECO:0007669"/>
    <property type="project" value="UniProtKB-UniRule"/>
</dbReference>
<keyword evidence="2" id="KW-0067">ATP-binding</keyword>
<dbReference type="GO" id="GO:0005524">
    <property type="term" value="F:ATP binding"/>
    <property type="evidence" value="ECO:0007669"/>
    <property type="project" value="UniProtKB-UniRule"/>
</dbReference>
<feature type="binding site" evidence="2">
    <location>
        <position position="113"/>
    </location>
    <ligand>
        <name>ATP</name>
        <dbReference type="ChEBI" id="CHEBI:30616"/>
    </ligand>
</feature>
<dbReference type="InterPro" id="IPR006283">
    <property type="entry name" value="ThiL-like"/>
</dbReference>
<dbReference type="AlphaFoldDB" id="A0A1B1SAS1"/>
<dbReference type="GO" id="GO:0009030">
    <property type="term" value="F:thiamine-phosphate kinase activity"/>
    <property type="evidence" value="ECO:0007669"/>
    <property type="project" value="UniProtKB-UniRule"/>
</dbReference>
<dbReference type="SUPFAM" id="SSF56042">
    <property type="entry name" value="PurM C-terminal domain-like"/>
    <property type="match status" value="1"/>
</dbReference>
<evidence type="ECO:0000256" key="1">
    <source>
        <dbReference type="ARBA" id="ARBA00022977"/>
    </source>
</evidence>
<dbReference type="NCBIfam" id="TIGR01379">
    <property type="entry name" value="thiL"/>
    <property type="match status" value="1"/>
</dbReference>
<feature type="binding site" evidence="2">
    <location>
        <position position="54"/>
    </location>
    <ligand>
        <name>Mg(2+)</name>
        <dbReference type="ChEBI" id="CHEBI:18420"/>
        <label>1</label>
    </ligand>
</feature>
<dbReference type="InterPro" id="IPR036676">
    <property type="entry name" value="PurM-like_C_sf"/>
</dbReference>
<feature type="binding site" evidence="2">
    <location>
        <position position="54"/>
    </location>
    <ligand>
        <name>Mg(2+)</name>
        <dbReference type="ChEBI" id="CHEBI:18420"/>
        <label>2</label>
    </ligand>
</feature>
<feature type="region of interest" description="Disordered" evidence="3">
    <location>
        <begin position="341"/>
        <end position="362"/>
    </location>
</feature>
<keyword evidence="2" id="KW-0479">Metal-binding</keyword>
<dbReference type="RefSeq" id="WP_068961197.1">
    <property type="nucleotide sequence ID" value="NZ_CAJTAP010000003.1"/>
</dbReference>
<feature type="binding site" evidence="2">
    <location>
        <position position="131"/>
    </location>
    <ligand>
        <name>Mg(2+)</name>
        <dbReference type="ChEBI" id="CHEBI:18420"/>
        <label>1</label>
    </ligand>
</feature>
<dbReference type="Gene3D" id="3.90.650.10">
    <property type="entry name" value="PurM-like C-terminal domain"/>
    <property type="match status" value="1"/>
</dbReference>
<dbReference type="Gene3D" id="3.30.1330.10">
    <property type="entry name" value="PurM-like, N-terminal domain"/>
    <property type="match status" value="1"/>
</dbReference>
<feature type="binding site" evidence="2">
    <location>
        <position position="234"/>
    </location>
    <ligand>
        <name>Mg(2+)</name>
        <dbReference type="ChEBI" id="CHEBI:18420"/>
        <label>3</label>
    </ligand>
</feature>
<dbReference type="STRING" id="1796646.A4V02_09275"/>
<feature type="binding site" evidence="2">
    <location>
        <position position="339"/>
    </location>
    <ligand>
        <name>substrate</name>
    </ligand>
</feature>
<feature type="binding site" evidence="2">
    <location>
        <position position="83"/>
    </location>
    <ligand>
        <name>Mg(2+)</name>
        <dbReference type="ChEBI" id="CHEBI:18420"/>
        <label>2</label>
    </ligand>
</feature>
<feature type="binding site" evidence="2">
    <location>
        <position position="287"/>
    </location>
    <ligand>
        <name>substrate</name>
    </ligand>
</feature>
<dbReference type="PANTHER" id="PTHR30270">
    <property type="entry name" value="THIAMINE-MONOPHOSPHATE KINASE"/>
    <property type="match status" value="1"/>
</dbReference>
<dbReference type="PIRSF" id="PIRSF005303">
    <property type="entry name" value="Thiam_monoph_kin"/>
    <property type="match status" value="1"/>
</dbReference>
<feature type="binding site" evidence="2">
    <location>
        <position position="52"/>
    </location>
    <ligand>
        <name>Mg(2+)</name>
        <dbReference type="ChEBI" id="CHEBI:18420"/>
        <label>4</label>
    </ligand>
</feature>
<dbReference type="EC" id="2.7.4.16" evidence="2"/>
<comment type="function">
    <text evidence="2">Catalyzes the ATP-dependent phosphorylation of thiamine-monophosphate (TMP) to form thiamine-pyrophosphate (TPP), the active form of vitamin B1.</text>
</comment>
<evidence type="ECO:0000313" key="6">
    <source>
        <dbReference type="EMBL" id="ANU63899.1"/>
    </source>
</evidence>
<feature type="binding site" evidence="2">
    <location>
        <position position="61"/>
    </location>
    <ligand>
        <name>substrate</name>
    </ligand>
</feature>
<dbReference type="InterPro" id="IPR036921">
    <property type="entry name" value="PurM-like_N_sf"/>
</dbReference>
<dbReference type="PANTHER" id="PTHR30270:SF0">
    <property type="entry name" value="THIAMINE-MONOPHOSPHATE KINASE"/>
    <property type="match status" value="1"/>
</dbReference>
<comment type="catalytic activity">
    <reaction evidence="2">
        <text>thiamine phosphate + ATP = thiamine diphosphate + ADP</text>
        <dbReference type="Rhea" id="RHEA:15913"/>
        <dbReference type="ChEBI" id="CHEBI:30616"/>
        <dbReference type="ChEBI" id="CHEBI:37575"/>
        <dbReference type="ChEBI" id="CHEBI:58937"/>
        <dbReference type="ChEBI" id="CHEBI:456216"/>
        <dbReference type="EC" id="2.7.4.16"/>
    </reaction>
</comment>
<comment type="pathway">
    <text evidence="2">Cofactor biosynthesis; thiamine diphosphate biosynthesis; thiamine diphosphate from thiamine phosphate: step 1/1.</text>
</comment>
<dbReference type="OrthoDB" id="9802811at2"/>
<feature type="binding site" evidence="2">
    <location>
        <position position="236"/>
    </location>
    <ligand>
        <name>ATP</name>
        <dbReference type="ChEBI" id="CHEBI:30616"/>
    </ligand>
</feature>
<keyword evidence="1 2" id="KW-0784">Thiamine biosynthesis</keyword>
<dbReference type="SUPFAM" id="SSF55326">
    <property type="entry name" value="PurM N-terminal domain-like"/>
    <property type="match status" value="1"/>
</dbReference>
<feature type="binding site" evidence="2">
    <location>
        <position position="83"/>
    </location>
    <ligand>
        <name>Mg(2+)</name>
        <dbReference type="ChEBI" id="CHEBI:18420"/>
        <label>3</label>
    </ligand>
</feature>
<dbReference type="GO" id="GO:0009228">
    <property type="term" value="P:thiamine biosynthetic process"/>
    <property type="evidence" value="ECO:0007669"/>
    <property type="project" value="UniProtKB-KW"/>
</dbReference>
<organism evidence="6 7">
    <name type="scientific">Muribaculum intestinale</name>
    <dbReference type="NCBI Taxonomy" id="1796646"/>
    <lineage>
        <taxon>Bacteria</taxon>
        <taxon>Pseudomonadati</taxon>
        <taxon>Bacteroidota</taxon>
        <taxon>Bacteroidia</taxon>
        <taxon>Bacteroidales</taxon>
        <taxon>Muribaculaceae</taxon>
        <taxon>Muribaculum</taxon>
    </lineage>
</organism>
<keyword evidence="2 6" id="KW-0418">Kinase</keyword>
<evidence type="ECO:0000256" key="3">
    <source>
        <dbReference type="SAM" id="MobiDB-lite"/>
    </source>
</evidence>
<feature type="binding site" evidence="2">
    <location>
        <position position="237"/>
    </location>
    <ligand>
        <name>Mg(2+)</name>
        <dbReference type="ChEBI" id="CHEBI:18420"/>
        <label>5</label>
    </ligand>
</feature>
<evidence type="ECO:0000256" key="2">
    <source>
        <dbReference type="HAMAP-Rule" id="MF_02128"/>
    </source>
</evidence>
<accession>A0A1Z2XHU9</accession>
<evidence type="ECO:0000313" key="7">
    <source>
        <dbReference type="Proteomes" id="UP000186351"/>
    </source>
</evidence>
<keyword evidence="7" id="KW-1185">Reference proteome</keyword>
<feature type="domain" description="PurM-like N-terminal" evidence="4">
    <location>
        <begin position="36"/>
        <end position="147"/>
    </location>
</feature>
<dbReference type="CDD" id="cd02194">
    <property type="entry name" value="ThiL"/>
    <property type="match status" value="1"/>
</dbReference>
<feature type="binding site" evidence="2">
    <location>
        <position position="157"/>
    </location>
    <ligand>
        <name>ATP</name>
        <dbReference type="ChEBI" id="CHEBI:30616"/>
    </ligand>
</feature>
<comment type="miscellaneous">
    <text evidence="2">Reaction mechanism of ThiL seems to utilize a direct, inline transfer of the gamma-phosphate of ATP to TMP rather than a phosphorylated enzyme intermediate.</text>
</comment>
<reference evidence="7" key="1">
    <citation type="submission" date="2016-04" db="EMBL/GenBank/DDBJ databases">
        <title>Complete Genome Sequences of Twelve Strains of a Stable Defined Moderately Diverse Mouse Microbiota 2 (sDMDMm2).</title>
        <authorList>
            <person name="Uchimura Y."/>
            <person name="Wyss M."/>
            <person name="Brugiroux S."/>
            <person name="Limenitakis J.P."/>
            <person name="Stecher B."/>
            <person name="McCoy K.D."/>
            <person name="Macpherson A.J."/>
        </authorList>
    </citation>
    <scope>NUCLEOTIDE SEQUENCE [LARGE SCALE GENOMIC DNA]</scope>
    <source>
        <strain evidence="7">YL27</strain>
    </source>
</reference>
<evidence type="ECO:0000259" key="4">
    <source>
        <dbReference type="Pfam" id="PF00586"/>
    </source>
</evidence>
<feature type="domain" description="PurM-like C-terminal" evidence="5">
    <location>
        <begin position="181"/>
        <end position="318"/>
    </location>
</feature>
<protein>
    <recommendedName>
        <fullName evidence="2">Thiamine-monophosphate kinase</fullName>
        <shortName evidence="2">TMP kinase</shortName>
        <shortName evidence="2">Thiamine-phosphate kinase</shortName>
        <ecNumber evidence="2">2.7.4.16</ecNumber>
    </recommendedName>
</protein>
<dbReference type="Pfam" id="PF02769">
    <property type="entry name" value="AIRS_C"/>
    <property type="match status" value="1"/>
</dbReference>
<keyword evidence="2" id="KW-0808">Transferase</keyword>
<evidence type="ECO:0000259" key="5">
    <source>
        <dbReference type="Pfam" id="PF02769"/>
    </source>
</evidence>
<keyword evidence="2" id="KW-0460">Magnesium</keyword>
<dbReference type="HAMAP" id="MF_02128">
    <property type="entry name" value="TMP_kinase"/>
    <property type="match status" value="1"/>
</dbReference>
<dbReference type="InterPro" id="IPR010918">
    <property type="entry name" value="PurM-like_C_dom"/>
</dbReference>
<feature type="binding site" evidence="2">
    <location>
        <position position="83"/>
    </location>
    <ligand>
        <name>Mg(2+)</name>
        <dbReference type="ChEBI" id="CHEBI:18420"/>
        <label>4</label>
    </ligand>
</feature>
<dbReference type="Pfam" id="PF00586">
    <property type="entry name" value="AIRS"/>
    <property type="match status" value="1"/>
</dbReference>
<feature type="binding site" evidence="2">
    <location>
        <position position="53"/>
    </location>
    <ligand>
        <name>Mg(2+)</name>
        <dbReference type="ChEBI" id="CHEBI:18420"/>
        <label>1</label>
    </ligand>
</feature>
<feature type="binding site" evidence="2">
    <location>
        <position position="38"/>
    </location>
    <ligand>
        <name>Mg(2+)</name>
        <dbReference type="ChEBI" id="CHEBI:18420"/>
        <label>3</label>
    </ligand>
</feature>
<proteinExistence type="inferred from homology"/>
<sequence length="362" mass="39053">MDQKLTEISSIGEFGLIDRITREFPLVNASSLLGAGDDAAVMRYADTDVLVTTDMLLEGVHFDLTYVPLKHLGYKSAVVNFSDIYAMNGTPRQIVVSLGISSRFAVEHIDALYDGLRTACQAYGVDLVGGDTTSSRQGLVISVTCIGDSPSDRIVYRSGAKDTDLICVSGDLGAAYMGLQLLEREKIASAGEKDFVPKFDGKEYLVERQLKPEARRDIIATLAGAGIKPTAMMDISDGLSSELLHICRASHTGCRVYEDRIPIDYQTAVMAEELGMNLVTAALNGGEDYELLFTVPLSDHEKIKNLPGIKVIGHITKESLGCALVTRDGNEMQLRAQGFNHMAPSSTDASYPATAESEETAG</sequence>
<feature type="binding site" evidence="2">
    <location>
        <position position="38"/>
    </location>
    <ligand>
        <name>Mg(2+)</name>
        <dbReference type="ChEBI" id="CHEBI:18420"/>
        <label>4</label>
    </ligand>
</feature>
<feature type="binding site" evidence="2">
    <location>
        <begin position="130"/>
        <end position="131"/>
    </location>
    <ligand>
        <name>ATP</name>
        <dbReference type="ChEBI" id="CHEBI:30616"/>
    </ligand>
</feature>
<gene>
    <name evidence="2" type="primary">thiL</name>
    <name evidence="6" type="ORF">A4V02_09275</name>
</gene>
<comment type="similarity">
    <text evidence="2">Belongs to the thiamine-monophosphate kinase family.</text>
</comment>
<dbReference type="InterPro" id="IPR016188">
    <property type="entry name" value="PurM-like_N"/>
</dbReference>
<dbReference type="KEGG" id="pary:A4V02_09275"/>
<dbReference type="UniPathway" id="UPA00060">
    <property type="reaction ID" value="UER00142"/>
</dbReference>